<dbReference type="InterPro" id="IPR002146">
    <property type="entry name" value="ATP_synth_b/b'su_bac/chlpt"/>
</dbReference>
<dbReference type="HAMAP" id="MF_01398">
    <property type="entry name" value="ATP_synth_b_bprime"/>
    <property type="match status" value="1"/>
</dbReference>
<dbReference type="PANTHER" id="PTHR33445">
    <property type="entry name" value="ATP SYNTHASE SUBUNIT B', CHLOROPLASTIC"/>
    <property type="match status" value="1"/>
</dbReference>
<evidence type="ECO:0000256" key="7">
    <source>
        <dbReference type="ARBA" id="ARBA00023065"/>
    </source>
</evidence>
<keyword evidence="9 13" id="KW-0066">ATP synthesis</keyword>
<dbReference type="GO" id="GO:0012505">
    <property type="term" value="C:endomembrane system"/>
    <property type="evidence" value="ECO:0007669"/>
    <property type="project" value="UniProtKB-SubCell"/>
</dbReference>
<organism evidence="17 18">
    <name type="scientific">Thalassobaculum litoreum DSM 18839</name>
    <dbReference type="NCBI Taxonomy" id="1123362"/>
    <lineage>
        <taxon>Bacteria</taxon>
        <taxon>Pseudomonadati</taxon>
        <taxon>Pseudomonadota</taxon>
        <taxon>Alphaproteobacteria</taxon>
        <taxon>Rhodospirillales</taxon>
        <taxon>Thalassobaculaceae</taxon>
        <taxon>Thalassobaculum</taxon>
    </lineage>
</organism>
<dbReference type="OrthoDB" id="9805716at2"/>
<evidence type="ECO:0000256" key="9">
    <source>
        <dbReference type="ARBA" id="ARBA00023310"/>
    </source>
</evidence>
<keyword evidence="8 13" id="KW-0472">Membrane</keyword>
<accession>A0A8G2BKC8</accession>
<dbReference type="AlphaFoldDB" id="A0A8G2BKC8"/>
<comment type="similarity">
    <text evidence="1 13 14">Belongs to the ATPase B chain family.</text>
</comment>
<dbReference type="InterPro" id="IPR050059">
    <property type="entry name" value="ATP_synthase_B_chain"/>
</dbReference>
<feature type="chain" id="PRO_5034486895" description="ATP synthase subunit b" evidence="16">
    <location>
        <begin position="29"/>
        <end position="202"/>
    </location>
</feature>
<dbReference type="Gene3D" id="6.10.250.1580">
    <property type="match status" value="1"/>
</dbReference>
<evidence type="ECO:0000313" key="17">
    <source>
        <dbReference type="EMBL" id="SDG20857.1"/>
    </source>
</evidence>
<comment type="subunit">
    <text evidence="13">F-type ATPases have 2 components, F(1) - the catalytic core - and F(0) - the membrane proton channel. F(1) has five subunits: alpha(3), beta(3), gamma(1), delta(1), epsilon(1). F(0) has three main subunits: a(1), b(2) and c(10-14). The alpha and beta chains form an alternating ring which encloses part of the gamma chain. F(1) is attached to F(0) by a central stalk formed by the gamma and epsilon chains, while a peripheral stalk is formed by the delta and b chains.</text>
</comment>
<dbReference type="CDD" id="cd06503">
    <property type="entry name" value="ATP-synt_Fo_b"/>
    <property type="match status" value="1"/>
</dbReference>
<reference evidence="17 18" key="1">
    <citation type="submission" date="2016-10" db="EMBL/GenBank/DDBJ databases">
        <authorList>
            <person name="Varghese N."/>
            <person name="Submissions S."/>
        </authorList>
    </citation>
    <scope>NUCLEOTIDE SEQUENCE [LARGE SCALE GENOMIC DNA]</scope>
    <source>
        <strain evidence="17 18">DSM 18839</strain>
    </source>
</reference>
<keyword evidence="13" id="KW-1003">Cell membrane</keyword>
<keyword evidence="2 13" id="KW-0813">Transport</keyword>
<comment type="caution">
    <text evidence="17">The sequence shown here is derived from an EMBL/GenBank/DDBJ whole genome shotgun (WGS) entry which is preliminary data.</text>
</comment>
<evidence type="ECO:0000256" key="1">
    <source>
        <dbReference type="ARBA" id="ARBA00005513"/>
    </source>
</evidence>
<evidence type="ECO:0000256" key="13">
    <source>
        <dbReference type="HAMAP-Rule" id="MF_01398"/>
    </source>
</evidence>
<keyword evidence="15" id="KW-0175">Coiled coil</keyword>
<feature type="transmembrane region" description="Helical" evidence="13">
    <location>
        <begin position="52"/>
        <end position="71"/>
    </location>
</feature>
<evidence type="ECO:0000256" key="6">
    <source>
        <dbReference type="ARBA" id="ARBA00022989"/>
    </source>
</evidence>
<keyword evidence="4 13" id="KW-0812">Transmembrane</keyword>
<evidence type="ECO:0000256" key="12">
    <source>
        <dbReference type="ARBA" id="ARBA00037847"/>
    </source>
</evidence>
<dbReference type="GO" id="GO:0005886">
    <property type="term" value="C:plasma membrane"/>
    <property type="evidence" value="ECO:0007669"/>
    <property type="project" value="UniProtKB-SubCell"/>
</dbReference>
<sequence>MIANSVTRWSRRIGLAAAMAAAAVPSWAATDAQGGGGGGLPQLDATTYPTQIFWLIVSFILLYVIMSKVAIPRISDVLEERQERIEDDIETADRLRGEAEAVKAEYEKAVADARSEAHALVRKAMDEIAASHATAEAEAAKKTAETTKAAEARIAEQRTEALESLKSVASEAAAEATVKLTGIKVSDAKVGKAVEAAMQGGA</sequence>
<evidence type="ECO:0000256" key="14">
    <source>
        <dbReference type="RuleBase" id="RU003848"/>
    </source>
</evidence>
<dbReference type="GO" id="GO:0046961">
    <property type="term" value="F:proton-transporting ATPase activity, rotational mechanism"/>
    <property type="evidence" value="ECO:0007669"/>
    <property type="project" value="TreeGrafter"/>
</dbReference>
<evidence type="ECO:0000256" key="4">
    <source>
        <dbReference type="ARBA" id="ARBA00022692"/>
    </source>
</evidence>
<dbReference type="GO" id="GO:0046933">
    <property type="term" value="F:proton-transporting ATP synthase activity, rotational mechanism"/>
    <property type="evidence" value="ECO:0007669"/>
    <property type="project" value="UniProtKB-UniRule"/>
</dbReference>
<gene>
    <name evidence="13" type="primary">atpF</name>
    <name evidence="17" type="ORF">SAMN05660686_03675</name>
</gene>
<evidence type="ECO:0000256" key="16">
    <source>
        <dbReference type="SAM" id="SignalP"/>
    </source>
</evidence>
<keyword evidence="6 13" id="KW-1133">Transmembrane helix</keyword>
<proteinExistence type="inferred from homology"/>
<evidence type="ECO:0000313" key="18">
    <source>
        <dbReference type="Proteomes" id="UP000198615"/>
    </source>
</evidence>
<dbReference type="Proteomes" id="UP000198615">
    <property type="component" value="Unassembled WGS sequence"/>
</dbReference>
<keyword evidence="18" id="KW-1185">Reference proteome</keyword>
<keyword evidence="5 13" id="KW-0375">Hydrogen ion transport</keyword>
<dbReference type="GO" id="GO:0045259">
    <property type="term" value="C:proton-transporting ATP synthase complex"/>
    <property type="evidence" value="ECO:0007669"/>
    <property type="project" value="UniProtKB-KW"/>
</dbReference>
<keyword evidence="3 13" id="KW-0138">CF(0)</keyword>
<comment type="subcellular location">
    <subcellularLocation>
        <location evidence="13">Cell membrane</location>
        <topology evidence="13">Single-pass membrane protein</topology>
    </subcellularLocation>
    <subcellularLocation>
        <location evidence="12">Endomembrane system</location>
        <topology evidence="12">Single-pass membrane protein</topology>
    </subcellularLocation>
</comment>
<evidence type="ECO:0000256" key="15">
    <source>
        <dbReference type="SAM" id="Coils"/>
    </source>
</evidence>
<keyword evidence="16" id="KW-0732">Signal</keyword>
<dbReference type="PANTHER" id="PTHR33445:SF1">
    <property type="entry name" value="ATP SYNTHASE SUBUNIT B"/>
    <property type="match status" value="1"/>
</dbReference>
<evidence type="ECO:0000256" key="11">
    <source>
        <dbReference type="ARBA" id="ARBA00025614"/>
    </source>
</evidence>
<evidence type="ECO:0000256" key="3">
    <source>
        <dbReference type="ARBA" id="ARBA00022547"/>
    </source>
</evidence>
<name>A0A8G2BKC8_9PROT</name>
<evidence type="ECO:0000256" key="10">
    <source>
        <dbReference type="ARBA" id="ARBA00025198"/>
    </source>
</evidence>
<feature type="coiled-coil region" evidence="15">
    <location>
        <begin position="75"/>
        <end position="123"/>
    </location>
</feature>
<keyword evidence="7 13" id="KW-0406">Ion transport</keyword>
<dbReference type="RefSeq" id="WP_051245062.1">
    <property type="nucleotide sequence ID" value="NZ_FNBW01000012.1"/>
</dbReference>
<dbReference type="Pfam" id="PF00430">
    <property type="entry name" value="ATP-synt_B"/>
    <property type="match status" value="1"/>
</dbReference>
<comment type="function">
    <text evidence="11">Component of the F(0) channel, it forms part of the peripheral stalk, linking F(1) to F(0). The b'-subunit is a diverged and duplicated form of b found in plants and photosynthetic bacteria.</text>
</comment>
<evidence type="ECO:0000256" key="5">
    <source>
        <dbReference type="ARBA" id="ARBA00022781"/>
    </source>
</evidence>
<feature type="signal peptide" evidence="16">
    <location>
        <begin position="1"/>
        <end position="28"/>
    </location>
</feature>
<evidence type="ECO:0000256" key="2">
    <source>
        <dbReference type="ARBA" id="ARBA00022448"/>
    </source>
</evidence>
<protein>
    <recommendedName>
        <fullName evidence="13">ATP synthase subunit b</fullName>
    </recommendedName>
    <alternativeName>
        <fullName evidence="13">ATP synthase F(0) sector subunit b</fullName>
    </alternativeName>
    <alternativeName>
        <fullName evidence="13">ATPase subunit I</fullName>
    </alternativeName>
    <alternativeName>
        <fullName evidence="13">F-type ATPase subunit b</fullName>
        <shortName evidence="13">F-ATPase subunit b</shortName>
    </alternativeName>
</protein>
<dbReference type="EMBL" id="FNBW01000012">
    <property type="protein sequence ID" value="SDG20857.1"/>
    <property type="molecule type" value="Genomic_DNA"/>
</dbReference>
<evidence type="ECO:0000256" key="8">
    <source>
        <dbReference type="ARBA" id="ARBA00023136"/>
    </source>
</evidence>
<comment type="function">
    <text evidence="10 13">F(1)F(0) ATP synthase produces ATP from ADP in the presence of a proton or sodium gradient. F-type ATPases consist of two structural domains, F(1) containing the extramembraneous catalytic core and F(0) containing the membrane proton channel, linked together by a central stalk and a peripheral stalk. During catalysis, ATP synthesis in the catalytic domain of F(1) is coupled via a rotary mechanism of the central stalk subunits to proton translocation.</text>
</comment>